<dbReference type="Proteomes" id="UP000683493">
    <property type="component" value="Chromosome"/>
</dbReference>
<sequence>MRNESNKASFGGWKVLTVYFSHSGNTRECAQQINQRVGGDLLELTPVRPYPEDYDTVVSQAKRELRAGYRPELKATGDGVADYDVVFVGSPNWWNTVAPPVMTYLAGYDFTDKAVVPFITHEGTGLGQSARDIGDLCPGATVLEGIAIRGGEVNRAGQKLSEWLRKLGIAEDVTSRTGRNQ</sequence>
<evidence type="ECO:0000259" key="1">
    <source>
        <dbReference type="Pfam" id="PF12682"/>
    </source>
</evidence>
<dbReference type="Pfam" id="PF12682">
    <property type="entry name" value="Flavodoxin_4"/>
    <property type="match status" value="1"/>
</dbReference>
<dbReference type="PANTHER" id="PTHR39201:SF1">
    <property type="entry name" value="FLAVODOXIN-LIKE DOMAIN-CONTAINING PROTEIN"/>
    <property type="match status" value="1"/>
</dbReference>
<dbReference type="PANTHER" id="PTHR39201">
    <property type="entry name" value="EXPORTED PROTEIN-RELATED"/>
    <property type="match status" value="1"/>
</dbReference>
<accession>A0ABX8JHK1</accession>
<protein>
    <submittedName>
        <fullName evidence="2">Flavodoxin</fullName>
    </submittedName>
</protein>
<dbReference type="InterPro" id="IPR008254">
    <property type="entry name" value="Flavodoxin/NO_synth"/>
</dbReference>
<evidence type="ECO:0000313" key="3">
    <source>
        <dbReference type="Proteomes" id="UP000683493"/>
    </source>
</evidence>
<name>A0ABX8JHK1_9BACT</name>
<evidence type="ECO:0000313" key="2">
    <source>
        <dbReference type="EMBL" id="QWV97850.1"/>
    </source>
</evidence>
<organism evidence="2 3">
    <name type="scientific">Geomonas diazotrophica</name>
    <dbReference type="NCBI Taxonomy" id="2843197"/>
    <lineage>
        <taxon>Bacteria</taxon>
        <taxon>Pseudomonadati</taxon>
        <taxon>Thermodesulfobacteriota</taxon>
        <taxon>Desulfuromonadia</taxon>
        <taxon>Geobacterales</taxon>
        <taxon>Geobacteraceae</taxon>
        <taxon>Geomonas</taxon>
    </lineage>
</organism>
<dbReference type="EMBL" id="CP076724">
    <property type="protein sequence ID" value="QWV97850.1"/>
    <property type="molecule type" value="Genomic_DNA"/>
</dbReference>
<gene>
    <name evidence="2" type="ORF">KP005_00705</name>
</gene>
<feature type="domain" description="Flavodoxin-like" evidence="1">
    <location>
        <begin position="14"/>
        <end position="165"/>
    </location>
</feature>
<reference evidence="2 3" key="1">
    <citation type="submission" date="2021-06" db="EMBL/GenBank/DDBJ databases">
        <title>Gemonas diversity in paddy soil.</title>
        <authorList>
            <person name="Liu G."/>
        </authorList>
    </citation>
    <scope>NUCLEOTIDE SEQUENCE [LARGE SCALE GENOMIC DNA]</scope>
    <source>
        <strain evidence="2 3">RG29</strain>
    </source>
</reference>
<proteinExistence type="predicted"/>
<keyword evidence="3" id="KW-1185">Reference proteome</keyword>